<dbReference type="Gene3D" id="3.10.450.60">
    <property type="match status" value="1"/>
</dbReference>
<feature type="domain" description="PLAT" evidence="16">
    <location>
        <begin position="239"/>
        <end position="349"/>
    </location>
</feature>
<evidence type="ECO:0000256" key="10">
    <source>
        <dbReference type="ARBA" id="ARBA00023098"/>
    </source>
</evidence>
<evidence type="ECO:0000256" key="4">
    <source>
        <dbReference type="ARBA" id="ARBA00022723"/>
    </source>
</evidence>
<dbReference type="GO" id="GO:0031408">
    <property type="term" value="P:oxylipin biosynthetic process"/>
    <property type="evidence" value="ECO:0007669"/>
    <property type="project" value="UniProtKB-UniRule"/>
</dbReference>
<accession>A0A9R1V517</accession>
<evidence type="ECO:0000256" key="15">
    <source>
        <dbReference type="SAM" id="MobiDB-lite"/>
    </source>
</evidence>
<dbReference type="Proteomes" id="UP000235145">
    <property type="component" value="Unassembled WGS sequence"/>
</dbReference>
<dbReference type="PANTHER" id="PTHR11771">
    <property type="entry name" value="LIPOXYGENASE"/>
    <property type="match status" value="1"/>
</dbReference>
<keyword evidence="10" id="KW-0443">Lipid metabolism</keyword>
<dbReference type="InterPro" id="IPR000907">
    <property type="entry name" value="LipOase"/>
</dbReference>
<evidence type="ECO:0000256" key="11">
    <source>
        <dbReference type="ARBA" id="ARBA00023160"/>
    </source>
</evidence>
<dbReference type="InterPro" id="IPR020833">
    <property type="entry name" value="LipOase_Fe_BS"/>
</dbReference>
<dbReference type="Gene3D" id="4.10.375.10">
    <property type="entry name" value="Lipoxygenase-1, Domain 2"/>
    <property type="match status" value="1"/>
</dbReference>
<comment type="similarity">
    <text evidence="2 13">Belongs to the lipoxygenase family.</text>
</comment>
<dbReference type="SUPFAM" id="SSF49723">
    <property type="entry name" value="Lipase/lipooxygenase domain (PLAT/LH2 domain)"/>
    <property type="match status" value="2"/>
</dbReference>
<dbReference type="PROSITE" id="PS51393">
    <property type="entry name" value="LIPOXYGENASE_3"/>
    <property type="match status" value="2"/>
</dbReference>
<keyword evidence="8 13" id="KW-0560">Oxidoreductase</keyword>
<evidence type="ECO:0000256" key="9">
    <source>
        <dbReference type="ARBA" id="ARBA00023004"/>
    </source>
</evidence>
<evidence type="ECO:0000259" key="17">
    <source>
        <dbReference type="PROSITE" id="PS51393"/>
    </source>
</evidence>
<evidence type="ECO:0000313" key="18">
    <source>
        <dbReference type="EMBL" id="KAJ0198687.1"/>
    </source>
</evidence>
<dbReference type="InterPro" id="IPR020834">
    <property type="entry name" value="LipOase_CS"/>
</dbReference>
<dbReference type="Gene3D" id="1.20.245.10">
    <property type="entry name" value="Lipoxygenase-1, Domain 5"/>
    <property type="match status" value="1"/>
</dbReference>
<evidence type="ECO:0000256" key="14">
    <source>
        <dbReference type="RuleBase" id="RU003975"/>
    </source>
</evidence>
<dbReference type="AlphaFoldDB" id="A0A9R1V517"/>
<dbReference type="PRINTS" id="PR00087">
    <property type="entry name" value="LIPOXYGENASE"/>
</dbReference>
<dbReference type="Pfam" id="PF00305">
    <property type="entry name" value="Lipoxygenase"/>
    <property type="match status" value="2"/>
</dbReference>
<comment type="caution">
    <text evidence="18">The sequence shown here is derived from an EMBL/GenBank/DDBJ whole genome shotgun (WGS) entry which is preliminary data.</text>
</comment>
<keyword evidence="11 14" id="KW-0275">Fatty acid biosynthesis</keyword>
<keyword evidence="19" id="KW-1185">Reference proteome</keyword>
<evidence type="ECO:0000256" key="13">
    <source>
        <dbReference type="RuleBase" id="RU003974"/>
    </source>
</evidence>
<reference evidence="18 19" key="1">
    <citation type="journal article" date="2017" name="Nat. Commun.">
        <title>Genome assembly with in vitro proximity ligation data and whole-genome triplication in lettuce.</title>
        <authorList>
            <person name="Reyes-Chin-Wo S."/>
            <person name="Wang Z."/>
            <person name="Yang X."/>
            <person name="Kozik A."/>
            <person name="Arikit S."/>
            <person name="Song C."/>
            <person name="Xia L."/>
            <person name="Froenicke L."/>
            <person name="Lavelle D.O."/>
            <person name="Truco M.J."/>
            <person name="Xia R."/>
            <person name="Zhu S."/>
            <person name="Xu C."/>
            <person name="Xu H."/>
            <person name="Xu X."/>
            <person name="Cox K."/>
            <person name="Korf I."/>
            <person name="Meyers B.C."/>
            <person name="Michelmore R.W."/>
        </authorList>
    </citation>
    <scope>NUCLEOTIDE SEQUENCE [LARGE SCALE GENOMIC DNA]</scope>
    <source>
        <strain evidence="19">cv. Salinas</strain>
        <tissue evidence="18">Seedlings</tissue>
    </source>
</reference>
<evidence type="ECO:0000256" key="2">
    <source>
        <dbReference type="ARBA" id="ARBA00009419"/>
    </source>
</evidence>
<evidence type="ECO:0000256" key="12">
    <source>
        <dbReference type="PROSITE-ProRule" id="PRU00152"/>
    </source>
</evidence>
<dbReference type="SMART" id="SM00308">
    <property type="entry name" value="LH2"/>
    <property type="match status" value="2"/>
</dbReference>
<comment type="pathway">
    <text evidence="14">Lipid metabolism; oxylipin biosynthesis.</text>
</comment>
<protein>
    <recommendedName>
        <fullName evidence="14">Lipoxygenase</fullName>
        <ecNumber evidence="14">1.13.11.-</ecNumber>
    </recommendedName>
</protein>
<evidence type="ECO:0000256" key="1">
    <source>
        <dbReference type="ARBA" id="ARBA00001962"/>
    </source>
</evidence>
<evidence type="ECO:0000256" key="7">
    <source>
        <dbReference type="ARBA" id="ARBA00022964"/>
    </source>
</evidence>
<evidence type="ECO:0000256" key="3">
    <source>
        <dbReference type="ARBA" id="ARBA00022516"/>
    </source>
</evidence>
<dbReference type="GO" id="GO:0046872">
    <property type="term" value="F:metal ion binding"/>
    <property type="evidence" value="ECO:0007669"/>
    <property type="project" value="UniProtKB-UniRule"/>
</dbReference>
<dbReference type="InterPro" id="IPR027433">
    <property type="entry name" value="Lipoxygenase_dom_3"/>
</dbReference>
<dbReference type="PRINTS" id="PR00468">
    <property type="entry name" value="PLTLPOXGNASE"/>
</dbReference>
<keyword evidence="5 14" id="KW-0925">Oxylipin biosynthesis</keyword>
<gene>
    <name evidence="18" type="ORF">LSAT_V11C600317400</name>
</gene>
<dbReference type="GO" id="GO:0034440">
    <property type="term" value="P:lipid oxidation"/>
    <property type="evidence" value="ECO:0000318"/>
    <property type="project" value="GO_Central"/>
</dbReference>
<organism evidence="18 19">
    <name type="scientific">Lactuca sativa</name>
    <name type="common">Garden lettuce</name>
    <dbReference type="NCBI Taxonomy" id="4236"/>
    <lineage>
        <taxon>Eukaryota</taxon>
        <taxon>Viridiplantae</taxon>
        <taxon>Streptophyta</taxon>
        <taxon>Embryophyta</taxon>
        <taxon>Tracheophyta</taxon>
        <taxon>Spermatophyta</taxon>
        <taxon>Magnoliopsida</taxon>
        <taxon>eudicotyledons</taxon>
        <taxon>Gunneridae</taxon>
        <taxon>Pentapetalae</taxon>
        <taxon>asterids</taxon>
        <taxon>campanulids</taxon>
        <taxon>Asterales</taxon>
        <taxon>Asteraceae</taxon>
        <taxon>Cichorioideae</taxon>
        <taxon>Cichorieae</taxon>
        <taxon>Lactucinae</taxon>
        <taxon>Lactuca</taxon>
    </lineage>
</organism>
<dbReference type="FunFam" id="1.20.245.10:FF:000002">
    <property type="entry name" value="Lipoxygenase"/>
    <property type="match status" value="1"/>
</dbReference>
<comment type="cofactor">
    <cofactor evidence="1 13">
        <name>Fe cation</name>
        <dbReference type="ChEBI" id="CHEBI:24875"/>
    </cofactor>
</comment>
<dbReference type="Gene3D" id="4.10.372.10">
    <property type="entry name" value="Lipoxygenase-1, Domain 3"/>
    <property type="match status" value="1"/>
</dbReference>
<evidence type="ECO:0000259" key="16">
    <source>
        <dbReference type="PROSITE" id="PS50095"/>
    </source>
</evidence>
<keyword evidence="6" id="KW-0276">Fatty acid metabolism</keyword>
<comment type="caution">
    <text evidence="12">Lacks conserved residue(s) required for the propagation of feature annotation.</text>
</comment>
<evidence type="ECO:0000256" key="8">
    <source>
        <dbReference type="ARBA" id="ARBA00023002"/>
    </source>
</evidence>
<dbReference type="InterPro" id="IPR001024">
    <property type="entry name" value="PLAT/LH2_dom"/>
</dbReference>
<proteinExistence type="inferred from homology"/>
<dbReference type="GO" id="GO:0006633">
    <property type="term" value="P:fatty acid biosynthetic process"/>
    <property type="evidence" value="ECO:0007669"/>
    <property type="project" value="UniProtKB-KW"/>
</dbReference>
<evidence type="ECO:0000256" key="5">
    <source>
        <dbReference type="ARBA" id="ARBA00022767"/>
    </source>
</evidence>
<comment type="function">
    <text evidence="14">Plant lipoxygenase may be involved in a number of diverse aspects of plant physiology including growth and development, pest resistance, and senescence or responses to wounding.</text>
</comment>
<dbReference type="PROSITE" id="PS50095">
    <property type="entry name" value="PLAT"/>
    <property type="match status" value="1"/>
</dbReference>
<keyword evidence="9 13" id="KW-0408">Iron</keyword>
<dbReference type="InterPro" id="IPR013819">
    <property type="entry name" value="LipOase_C"/>
</dbReference>
<feature type="domain" description="Lipoxygenase" evidence="17">
    <location>
        <begin position="203"/>
        <end position="282"/>
    </location>
</feature>
<evidence type="ECO:0000313" key="19">
    <source>
        <dbReference type="Proteomes" id="UP000235145"/>
    </source>
</evidence>
<feature type="region of interest" description="Disordered" evidence="15">
    <location>
        <begin position="35"/>
        <end position="56"/>
    </location>
</feature>
<name>A0A9R1V517_LACSA</name>
<feature type="domain" description="Lipoxygenase" evidence="17">
    <location>
        <begin position="352"/>
        <end position="1030"/>
    </location>
</feature>
<keyword evidence="3 14" id="KW-0444">Lipid biosynthesis</keyword>
<dbReference type="GO" id="GO:0016702">
    <property type="term" value="F:oxidoreductase activity, acting on single donors with incorporation of molecular oxygen, incorporation of two atoms of oxygen"/>
    <property type="evidence" value="ECO:0000318"/>
    <property type="project" value="GO_Central"/>
</dbReference>
<dbReference type="PROSITE" id="PS00081">
    <property type="entry name" value="LIPOXYGENASE_2"/>
    <property type="match status" value="1"/>
</dbReference>
<keyword evidence="4 13" id="KW-0479">Metal-binding</keyword>
<dbReference type="EC" id="1.13.11.-" evidence="14"/>
<dbReference type="EMBL" id="NBSK02000006">
    <property type="protein sequence ID" value="KAJ0198687.1"/>
    <property type="molecule type" value="Genomic_DNA"/>
</dbReference>
<dbReference type="PROSITE" id="PS00711">
    <property type="entry name" value="LIPOXYGENASE_1"/>
    <property type="match status" value="1"/>
</dbReference>
<dbReference type="SUPFAM" id="SSF48484">
    <property type="entry name" value="Lipoxigenase"/>
    <property type="match status" value="2"/>
</dbReference>
<dbReference type="Gene3D" id="2.60.60.20">
    <property type="entry name" value="PLAT/LH2 domain"/>
    <property type="match status" value="2"/>
</dbReference>
<evidence type="ECO:0000256" key="6">
    <source>
        <dbReference type="ARBA" id="ARBA00022832"/>
    </source>
</evidence>
<dbReference type="InterPro" id="IPR036392">
    <property type="entry name" value="PLAT/LH2_dom_sf"/>
</dbReference>
<keyword evidence="7 13" id="KW-0223">Dioxygenase</keyword>
<dbReference type="InterPro" id="IPR001246">
    <property type="entry name" value="LipOase_plant"/>
</dbReference>
<sequence>MLNSQINQTNSLSNLLPLHKPFIASDATTHSSYSAYTPASLRQPTTTKKSNATRTRSTSVGKIKAISIPFLTMTTVKGVITIQPTINSAIAGVGIGGVADGASDLLGRSFLLELVSNDLDSKGKQKTVKAYARYEALDFDINIYTYKCDFDVPEDFGEIGAILVENEYSKNIVLNNNITFTCESWVASKDDNPEKRIFFTDKSYLPSKTLEGLKSLREKDMESLHGNGQGERKSSDRIYDYDVYDDLGAPDLSLSLARPVLGGNNHPYPRPSHTGRPMSTKDFDINIYTYKCDFDVPEDFGEIGAILVENEYSKKMFFKKIVLNNNITFTCESWVASKDDNPEKRIFFTDKSYLPSETLESLKSLREKDMKSLHGNGQGERKSSDRIYDYDVYDDLGAPDLSLSLARPVLGVNDHPYPRPCHTGRPMSTKDPLSETRTLLPFYVPSDEDFSEIKEVNFGARALYSVLHAVVPTLDATITDKDKGFPLFRTIYMLYDQGVNVPPPDNGLKTVLPRLVKGAVDTADAVIQFETPETIDRDTFSWFRDEEFCRQMLAGLNPYSIQLVTEWPLMSKLDPRVYGPQESAITKEIALAEKKLFMLDYNDLLLPYVNKTRELNGTTLYGSRTSMFLTPTGTLRPLAIVTRPPSDDKPQWKHVYTPAWDATGAWLWKMAKAQVLSHDSAYHQLVSHWLRTHCVMEPYVIATNRHLSQMHPIRRLLLPHFRYTMQINALARLALINAGGIIESTFSPGKYSMQICSDAYDQLWRFDHESLPADLISRGIAVQDPNSPHGVKLTIEDYPYSNDGLLLWDAIKQWATSYLNHYYPKTNLVESDVELTQWWDEIRAVGHGDKKNEPRWPQLKTQEDLIGIVSTIMWVGSGHHSAVNFGQYDFAGYFPNRPTIARTKMPNEDPTEEGWQSFIKRPEDVLLKCFPSQIQATTVMSVLDVLSSHSPDEEYIGGYIEPAWVAEPAIKAAFEEFRGSLEKLEGIIDSRNVDPKLHNRSGAGLVLYQLFKPFSGLGVTGRGVPNSISI</sequence>
<dbReference type="InterPro" id="IPR036226">
    <property type="entry name" value="LipOase_C_sf"/>
</dbReference>